<keyword evidence="2" id="KW-0963">Cytoplasm</keyword>
<dbReference type="CDD" id="cd10572">
    <property type="entry name" value="PH_RhoGEF3_XPLN"/>
    <property type="match status" value="1"/>
</dbReference>
<evidence type="ECO:0000313" key="9">
    <source>
        <dbReference type="RefSeq" id="XP_006818570.1"/>
    </source>
</evidence>
<reference evidence="9" key="1">
    <citation type="submission" date="2025-08" db="UniProtKB">
        <authorList>
            <consortium name="RefSeq"/>
        </authorList>
    </citation>
    <scope>IDENTIFICATION</scope>
    <source>
        <tissue evidence="9">Testes</tissue>
    </source>
</reference>
<dbReference type="SUPFAM" id="SSF48065">
    <property type="entry name" value="DBL homology domain (DH-domain)"/>
    <property type="match status" value="1"/>
</dbReference>
<dbReference type="InterPro" id="IPR044129">
    <property type="entry name" value="PH_RhoGEF3_XPLN"/>
</dbReference>
<dbReference type="RefSeq" id="XP_006818570.1">
    <property type="nucleotide sequence ID" value="XM_006818507.1"/>
</dbReference>
<name>A0ABM0MEX9_SACKO</name>
<comment type="subcellular location">
    <subcellularLocation>
        <location evidence="1">Cytoplasm</location>
    </subcellularLocation>
</comment>
<dbReference type="GeneID" id="100378915"/>
<protein>
    <recommendedName>
        <fullName evidence="4">Rho guanine nucleotide exchange factor 3</fullName>
    </recommendedName>
</protein>
<dbReference type="InterPro" id="IPR001849">
    <property type="entry name" value="PH_domain"/>
</dbReference>
<dbReference type="InterPro" id="IPR055251">
    <property type="entry name" value="SOS1_NGEF_PH"/>
</dbReference>
<sequence length="447" mass="51640">MVFRGSATMPVMRRGSYDFLSSFQEPSSKRVRQMSRVASLVDIISPVNHVKKVGQALTRSMSFRNLSSSPTFTIKPYTKPQATPTKRRDSKLWSETIQGDVNDVLSKMDIKRQEAIYELYQGEVDLVEDLKLIKKAYHDSMKSLGILKDEELNTIFGSLANILPLHEELVESLKMQKRKDGTTENIATILLQWFPRLSGSYVSYCSNLVAAKSLLDVKKTDKKVDDFLQRCRESPFSRKLDLWNFLDVPRSRLVKYPLLLKNLLKFTSLEHHEREYIIEAIKVSEAIIRQVDRKTGEAKCRHYIDSFEYTDEKQMDPLICKQKVLLCGGILRNNRGTKLHVFLFEDIFVLTRQTTKNDKKHYQVYRQPIPVRQLMLGDMNDSDAKLNGSFRGAFTQQLSKHMFRITPTDPTLGQGHTLQANDEHDKKQWMQLLRTVMPAVPKMESVV</sequence>
<organism evidence="8 9">
    <name type="scientific">Saccoglossus kowalevskii</name>
    <name type="common">Acorn worm</name>
    <dbReference type="NCBI Taxonomy" id="10224"/>
    <lineage>
        <taxon>Eukaryota</taxon>
        <taxon>Metazoa</taxon>
        <taxon>Hemichordata</taxon>
        <taxon>Enteropneusta</taxon>
        <taxon>Harrimaniidae</taxon>
        <taxon>Saccoglossus</taxon>
    </lineage>
</organism>
<evidence type="ECO:0000256" key="2">
    <source>
        <dbReference type="ARBA" id="ARBA00022490"/>
    </source>
</evidence>
<keyword evidence="8" id="KW-1185">Reference proteome</keyword>
<dbReference type="PANTHER" id="PTHR46006:SF8">
    <property type="entry name" value="DH DOMAIN-CONTAINING PROTEIN"/>
    <property type="match status" value="1"/>
</dbReference>
<evidence type="ECO:0000256" key="5">
    <source>
        <dbReference type="ARBA" id="ARBA00043905"/>
    </source>
</evidence>
<feature type="domain" description="PH" evidence="6">
    <location>
        <begin position="323"/>
        <end position="438"/>
    </location>
</feature>
<dbReference type="Pfam" id="PF22697">
    <property type="entry name" value="SOS1_NGEF_PH"/>
    <property type="match status" value="1"/>
</dbReference>
<comment type="function">
    <text evidence="5">Acts as a guanine nucleotide exchange factor (GEF) for RhoA and RhoB GTPases.</text>
</comment>
<evidence type="ECO:0000259" key="7">
    <source>
        <dbReference type="PROSITE" id="PS50010"/>
    </source>
</evidence>
<evidence type="ECO:0000256" key="1">
    <source>
        <dbReference type="ARBA" id="ARBA00004496"/>
    </source>
</evidence>
<evidence type="ECO:0000313" key="8">
    <source>
        <dbReference type="Proteomes" id="UP000694865"/>
    </source>
</evidence>
<evidence type="ECO:0000256" key="4">
    <source>
        <dbReference type="ARBA" id="ARBA00023847"/>
    </source>
</evidence>
<feature type="domain" description="DH" evidence="7">
    <location>
        <begin position="111"/>
        <end position="294"/>
    </location>
</feature>
<proteinExistence type="predicted"/>
<dbReference type="CDD" id="cd00160">
    <property type="entry name" value="RhoGEF"/>
    <property type="match status" value="1"/>
</dbReference>
<dbReference type="Gene3D" id="1.20.900.10">
    <property type="entry name" value="Dbl homology (DH) domain"/>
    <property type="match status" value="1"/>
</dbReference>
<dbReference type="InterPro" id="IPR011993">
    <property type="entry name" value="PH-like_dom_sf"/>
</dbReference>
<dbReference type="InterPro" id="IPR051480">
    <property type="entry name" value="Endocytic_GEF_Adapter"/>
</dbReference>
<evidence type="ECO:0000256" key="3">
    <source>
        <dbReference type="ARBA" id="ARBA00022658"/>
    </source>
</evidence>
<dbReference type="Pfam" id="PF00621">
    <property type="entry name" value="RhoGEF"/>
    <property type="match status" value="1"/>
</dbReference>
<dbReference type="SMART" id="SM00325">
    <property type="entry name" value="RhoGEF"/>
    <property type="match status" value="1"/>
</dbReference>
<dbReference type="InterPro" id="IPR035899">
    <property type="entry name" value="DBL_dom_sf"/>
</dbReference>
<keyword evidence="3" id="KW-0344">Guanine-nucleotide releasing factor</keyword>
<dbReference type="PROSITE" id="PS50003">
    <property type="entry name" value="PH_DOMAIN"/>
    <property type="match status" value="1"/>
</dbReference>
<accession>A0ABM0MEX9</accession>
<dbReference type="PROSITE" id="PS00741">
    <property type="entry name" value="DH_1"/>
    <property type="match status" value="1"/>
</dbReference>
<evidence type="ECO:0000259" key="6">
    <source>
        <dbReference type="PROSITE" id="PS50003"/>
    </source>
</evidence>
<dbReference type="PROSITE" id="PS50010">
    <property type="entry name" value="DH_2"/>
    <property type="match status" value="1"/>
</dbReference>
<gene>
    <name evidence="9" type="primary">LOC100378915</name>
</gene>
<dbReference type="PANTHER" id="PTHR46006">
    <property type="entry name" value="RHO GUANINE NUCLEOTIDE EXCHANGE FACTOR AT 64C, ISOFORM A"/>
    <property type="match status" value="1"/>
</dbReference>
<dbReference type="SUPFAM" id="SSF50729">
    <property type="entry name" value="PH domain-like"/>
    <property type="match status" value="1"/>
</dbReference>
<dbReference type="Proteomes" id="UP000694865">
    <property type="component" value="Unplaced"/>
</dbReference>
<dbReference type="Gene3D" id="2.30.29.30">
    <property type="entry name" value="Pleckstrin-homology domain (PH domain)/Phosphotyrosine-binding domain (PTB)"/>
    <property type="match status" value="1"/>
</dbReference>
<dbReference type="InterPro" id="IPR001331">
    <property type="entry name" value="GDS_CDC24_CS"/>
</dbReference>
<dbReference type="InterPro" id="IPR000219">
    <property type="entry name" value="DH_dom"/>
</dbReference>
<dbReference type="SMART" id="SM00233">
    <property type="entry name" value="PH"/>
    <property type="match status" value="1"/>
</dbReference>